<name>A0A5C6XFR8_9DELT</name>
<dbReference type="RefSeq" id="WP_146972105.1">
    <property type="nucleotide sequence ID" value="NZ_VOSL01000004.1"/>
</dbReference>
<reference evidence="1 2" key="1">
    <citation type="submission" date="2019-08" db="EMBL/GenBank/DDBJ databases">
        <title>Bradymonadales sp. TMQ2.</title>
        <authorList>
            <person name="Liang Q."/>
        </authorList>
    </citation>
    <scope>NUCLEOTIDE SEQUENCE [LARGE SCALE GENOMIC DNA]</scope>
    <source>
        <strain evidence="1 2">TMQ2</strain>
    </source>
</reference>
<dbReference type="OrthoDB" id="5490602at2"/>
<evidence type="ECO:0000313" key="1">
    <source>
        <dbReference type="EMBL" id="TXD44281.1"/>
    </source>
</evidence>
<dbReference type="EMBL" id="VOSL01000004">
    <property type="protein sequence ID" value="TXD44281.1"/>
    <property type="molecule type" value="Genomic_DNA"/>
</dbReference>
<dbReference type="AlphaFoldDB" id="A0A5C6XFR8"/>
<evidence type="ECO:0000313" key="2">
    <source>
        <dbReference type="Proteomes" id="UP000321046"/>
    </source>
</evidence>
<organism evidence="1 2">
    <name type="scientific">Lujinxingia vulgaris</name>
    <dbReference type="NCBI Taxonomy" id="2600176"/>
    <lineage>
        <taxon>Bacteria</taxon>
        <taxon>Deltaproteobacteria</taxon>
        <taxon>Bradymonadales</taxon>
        <taxon>Lujinxingiaceae</taxon>
        <taxon>Lujinxingia</taxon>
    </lineage>
</organism>
<comment type="caution">
    <text evidence="1">The sequence shown here is derived from an EMBL/GenBank/DDBJ whole genome shotgun (WGS) entry which is preliminary data.</text>
</comment>
<sequence length="403" mass="42351">MTFCRSRMLARVGLLLFIILIILSTGCESEHVQECANTAECDADFTCIAGRCQSPDVSLADVDVNDATDPGDCRVDLCADGLICNAVTGVCENCALDEQCEEFAVCHATERVCTCRAGYVRCGGVCVPENSVQSCAGPCQPCPEVEHGEAVCVQQTCSASCEEGFFLCEEGCDGPPGTCVECLNNTHCTDPDAPVCNQGVCGTCASNDDCAGVEGKPVCDPASATCVECLLDQAQACGDFSCDPETRSCTTTGLRSRGSCEPCRSDAECKTDHICVAMDFDGSPRDAAYCLRIDNAPANETDCLEPFTVLDIRASITTGEFAIVCGINEALTTCEAVLDYDSECADADDCGVPGLNDGVCDTIEFEPGSRCSYPCDTASQYPQCHSPFSCATGTGGTQYCGAW</sequence>
<dbReference type="PROSITE" id="PS51257">
    <property type="entry name" value="PROKAR_LIPOPROTEIN"/>
    <property type="match status" value="1"/>
</dbReference>
<accession>A0A5C6XFR8</accession>
<proteinExistence type="predicted"/>
<gene>
    <name evidence="1" type="ORF">FRC96_00585</name>
</gene>
<protein>
    <submittedName>
        <fullName evidence="1">Uncharacterized protein</fullName>
    </submittedName>
</protein>
<dbReference type="Proteomes" id="UP000321046">
    <property type="component" value="Unassembled WGS sequence"/>
</dbReference>